<dbReference type="Proteomes" id="UP001204068">
    <property type="component" value="Unassembled WGS sequence"/>
</dbReference>
<dbReference type="EMBL" id="CP069389">
    <property type="protein sequence ID" value="QRN92041.1"/>
    <property type="molecule type" value="Genomic_DNA"/>
</dbReference>
<evidence type="ECO:0000313" key="2">
    <source>
        <dbReference type="EMBL" id="MDL0117922.1"/>
    </source>
</evidence>
<dbReference type="AlphaFoldDB" id="A0A6M2APV9"/>
<evidence type="ECO:0000313" key="1">
    <source>
        <dbReference type="EMBL" id="MCQ9304778.1"/>
    </source>
</evidence>
<keyword evidence="4" id="KW-1185">Reference proteome</keyword>
<dbReference type="Proteomes" id="UP000640299">
    <property type="component" value="Chromosome"/>
</dbReference>
<reference evidence="3" key="1">
    <citation type="submission" date="2021-02" db="EMBL/GenBank/DDBJ databases">
        <title>cfr and optrA-positive Staphylococcus spp.</title>
        <authorList>
            <person name="Chen L."/>
        </authorList>
    </citation>
    <scope>NUCLEOTIDE SEQUENCE</scope>
    <source>
        <strain evidence="3">GDQ20D70P</strain>
    </source>
</reference>
<protein>
    <recommendedName>
        <fullName evidence="6">SHOCT domain-containing protein</fullName>
    </recommendedName>
</protein>
<proteinExistence type="predicted"/>
<dbReference type="EMBL" id="JANILD010000007">
    <property type="protein sequence ID" value="MCQ9304778.1"/>
    <property type="molecule type" value="Genomic_DNA"/>
</dbReference>
<reference evidence="2" key="3">
    <citation type="submission" date="2022-09" db="EMBL/GenBank/DDBJ databases">
        <authorList>
            <person name="De Moura G.S."/>
            <person name="Carvalho E."/>
            <person name="Ramos Sanchez E.M."/>
            <person name="Sellera F.P."/>
            <person name="Marques M.F.S."/>
            <person name="Heinemann M.B."/>
            <person name="De Vliegher S."/>
            <person name="Souza F.N."/>
            <person name="Mota R.A."/>
        </authorList>
    </citation>
    <scope>NUCLEOTIDE SEQUENCE</scope>
    <source>
        <strain evidence="2">BR656</strain>
    </source>
</reference>
<evidence type="ECO:0000313" key="3">
    <source>
        <dbReference type="EMBL" id="QRN92041.1"/>
    </source>
</evidence>
<evidence type="ECO:0000313" key="4">
    <source>
        <dbReference type="Proteomes" id="UP001176210"/>
    </source>
</evidence>
<evidence type="ECO:0008006" key="6">
    <source>
        <dbReference type="Google" id="ProtNLM"/>
    </source>
</evidence>
<accession>A0A6M2APV9</accession>
<reference evidence="1" key="2">
    <citation type="submission" date="2022-07" db="EMBL/GenBank/DDBJ databases">
        <title>Bacterial species isolated from the porcine tonsil microbiota.</title>
        <authorList>
            <person name="Oliveira I.M.F."/>
        </authorList>
    </citation>
    <scope>NUCLEOTIDE SEQUENCE</scope>
    <source>
        <strain evidence="1">8QC2O2</strain>
    </source>
</reference>
<gene>
    <name evidence="3" type="ORF">JRU67_04330</name>
    <name evidence="1" type="ORF">NQ032_14305</name>
    <name evidence="2" type="ORF">OWO77_13200</name>
</gene>
<dbReference type="GeneID" id="48594183"/>
<dbReference type="EMBL" id="JAPNQM010000009">
    <property type="protein sequence ID" value="MDL0117922.1"/>
    <property type="molecule type" value="Genomic_DNA"/>
</dbReference>
<sequence>MKQSNIENYTTKAKELLKHKIITKEEYDQRIKDYTDYTNSEGKYARK</sequence>
<reference evidence="2" key="4">
    <citation type="journal article" date="2023" name="Vet. Microbiol.">
        <title>Emergence of livestock-associated Mammaliicoccus sciuri ST71 co-harbouring mecA and mecC genes in Brazil.</title>
        <authorList>
            <person name="de Moura G.S."/>
            <person name="de Carvalho E."/>
            <person name="Ramos Sanchez E.M."/>
            <person name="Sellera F.P."/>
            <person name="Marques M.F.S."/>
            <person name="Heinemann M.B."/>
            <person name="De Vliegher S."/>
            <person name="Souza F.N."/>
            <person name="Mota R.A."/>
        </authorList>
    </citation>
    <scope>NUCLEOTIDE SEQUENCE</scope>
    <source>
        <strain evidence="2">BR656</strain>
    </source>
</reference>
<evidence type="ECO:0000313" key="5">
    <source>
        <dbReference type="Proteomes" id="UP001204068"/>
    </source>
</evidence>
<name>A0A6M2APV9_MAMSC</name>
<dbReference type="RefSeq" id="WP_164961626.1">
    <property type="nucleotide sequence ID" value="NZ_CAJVGN010000001.1"/>
</dbReference>
<dbReference type="Proteomes" id="UP001176210">
    <property type="component" value="Unassembled WGS sequence"/>
</dbReference>
<organism evidence="1 5">
    <name type="scientific">Mammaliicoccus sciuri</name>
    <name type="common">Staphylococcus sciuri</name>
    <dbReference type="NCBI Taxonomy" id="1296"/>
    <lineage>
        <taxon>Bacteria</taxon>
        <taxon>Bacillati</taxon>
        <taxon>Bacillota</taxon>
        <taxon>Bacilli</taxon>
        <taxon>Bacillales</taxon>
        <taxon>Staphylococcaceae</taxon>
        <taxon>Mammaliicoccus</taxon>
    </lineage>
</organism>